<dbReference type="InterPro" id="IPR017441">
    <property type="entry name" value="Protein_kinase_ATP_BS"/>
</dbReference>
<evidence type="ECO:0000259" key="7">
    <source>
        <dbReference type="PROSITE" id="PS50011"/>
    </source>
</evidence>
<keyword evidence="1 8" id="KW-0808">Transferase</keyword>
<keyword evidence="2 5" id="KW-0547">Nucleotide-binding</keyword>
<dbReference type="SUPFAM" id="SSF56112">
    <property type="entry name" value="Protein kinase-like (PK-like)"/>
    <property type="match status" value="1"/>
</dbReference>
<dbReference type="Proteomes" id="UP000237968">
    <property type="component" value="Unassembled WGS sequence"/>
</dbReference>
<dbReference type="GO" id="GO:0005524">
    <property type="term" value="F:ATP binding"/>
    <property type="evidence" value="ECO:0007669"/>
    <property type="project" value="UniProtKB-UniRule"/>
</dbReference>
<dbReference type="PANTHER" id="PTHR43289">
    <property type="entry name" value="MITOGEN-ACTIVATED PROTEIN KINASE KINASE KINASE 20-RELATED"/>
    <property type="match status" value="1"/>
</dbReference>
<dbReference type="OrthoDB" id="5476445at2"/>
<evidence type="ECO:0000256" key="1">
    <source>
        <dbReference type="ARBA" id="ARBA00022679"/>
    </source>
</evidence>
<dbReference type="InterPro" id="IPR008271">
    <property type="entry name" value="Ser/Thr_kinase_AS"/>
</dbReference>
<evidence type="ECO:0000256" key="4">
    <source>
        <dbReference type="ARBA" id="ARBA00022840"/>
    </source>
</evidence>
<dbReference type="PROSITE" id="PS00107">
    <property type="entry name" value="PROTEIN_KINASE_ATP"/>
    <property type="match status" value="1"/>
</dbReference>
<dbReference type="InterPro" id="IPR000719">
    <property type="entry name" value="Prot_kinase_dom"/>
</dbReference>
<keyword evidence="3 8" id="KW-0418">Kinase</keyword>
<name>A0A2S9YCW4_9BACT</name>
<sequence>MSPLDHSHALSLIPAASLNTWYDPQLESFSGLSAAPAMKLADRVARGHEPVLGELLGDYELERLVGAGSMGQVFAARSRATGERVALKVLRPDHGRALLRLEQEFRALESVEHPNFVKPRELVMPAEGEAFFTMELIDGVPFVEYVRQQTRAGQLPNQLRLRRALRQLLAALEHLHQRGYVHRDLKPSNVLVTPSGRVVVLDLGLVCDADAGDPIERGLVGTPAYMAPEQARQGQTGPAADLYAVGVMLYECLCGAWPFMGAAQDILAAKVEDHAPDPALRTSQADADLLELCRTMLAGDPEQRGTASQALARLASPARLAPVRSFLRGRARADGRAGLSPWTSWTYPWGARSRALAALSWPALSWPACMRARARRQSGDPRRAPPTGDKGSGGATWVERDGPRPSRSDRRAWPRRHTRAGRR</sequence>
<dbReference type="SMART" id="SM00220">
    <property type="entry name" value="S_TKc"/>
    <property type="match status" value="1"/>
</dbReference>
<gene>
    <name evidence="8" type="primary">pknA_3</name>
    <name evidence="8" type="ORF">ENSA5_18930</name>
</gene>
<evidence type="ECO:0000256" key="3">
    <source>
        <dbReference type="ARBA" id="ARBA00022777"/>
    </source>
</evidence>
<protein>
    <submittedName>
        <fullName evidence="8">Serine/threonine-protein kinase PknA</fullName>
        <ecNumber evidence="8">2.7.11.1</ecNumber>
    </submittedName>
</protein>
<comment type="caution">
    <text evidence="8">The sequence shown here is derived from an EMBL/GenBank/DDBJ whole genome shotgun (WGS) entry which is preliminary data.</text>
</comment>
<proteinExistence type="predicted"/>
<dbReference type="EC" id="2.7.11.1" evidence="8"/>
<dbReference type="InterPro" id="IPR011009">
    <property type="entry name" value="Kinase-like_dom_sf"/>
</dbReference>
<feature type="region of interest" description="Disordered" evidence="6">
    <location>
        <begin position="372"/>
        <end position="423"/>
    </location>
</feature>
<feature type="binding site" evidence="5">
    <location>
        <position position="88"/>
    </location>
    <ligand>
        <name>ATP</name>
        <dbReference type="ChEBI" id="CHEBI:30616"/>
    </ligand>
</feature>
<evidence type="ECO:0000256" key="6">
    <source>
        <dbReference type="SAM" id="MobiDB-lite"/>
    </source>
</evidence>
<keyword evidence="4 5" id="KW-0067">ATP-binding</keyword>
<dbReference type="PROSITE" id="PS50011">
    <property type="entry name" value="PROTEIN_KINASE_DOM"/>
    <property type="match status" value="1"/>
</dbReference>
<evidence type="ECO:0000313" key="9">
    <source>
        <dbReference type="Proteomes" id="UP000237968"/>
    </source>
</evidence>
<dbReference type="RefSeq" id="WP_106391332.1">
    <property type="nucleotide sequence ID" value="NZ_PVNK01000108.1"/>
</dbReference>
<feature type="compositionally biased region" description="Basic and acidic residues" evidence="6">
    <location>
        <begin position="398"/>
        <end position="412"/>
    </location>
</feature>
<evidence type="ECO:0000256" key="5">
    <source>
        <dbReference type="PROSITE-ProRule" id="PRU10141"/>
    </source>
</evidence>
<dbReference type="Pfam" id="PF00069">
    <property type="entry name" value="Pkinase"/>
    <property type="match status" value="1"/>
</dbReference>
<feature type="compositionally biased region" description="Basic residues" evidence="6">
    <location>
        <begin position="413"/>
        <end position="423"/>
    </location>
</feature>
<dbReference type="PANTHER" id="PTHR43289:SF34">
    <property type="entry name" value="SERINE_THREONINE-PROTEIN KINASE YBDM-RELATED"/>
    <property type="match status" value="1"/>
</dbReference>
<dbReference type="EMBL" id="PVNK01000108">
    <property type="protein sequence ID" value="PRQ02954.1"/>
    <property type="molecule type" value="Genomic_DNA"/>
</dbReference>
<reference evidence="8 9" key="1">
    <citation type="submission" date="2018-03" db="EMBL/GenBank/DDBJ databases">
        <title>Draft Genome Sequences of the Obligatory Marine Myxobacteria Enhygromyxa salina SWB005.</title>
        <authorList>
            <person name="Poehlein A."/>
            <person name="Moghaddam J.A."/>
            <person name="Harms H."/>
            <person name="Alanjari M."/>
            <person name="Koenig G.M."/>
            <person name="Daniel R."/>
            <person name="Schaeberle T.F."/>
        </authorList>
    </citation>
    <scope>NUCLEOTIDE SEQUENCE [LARGE SCALE GENOMIC DNA]</scope>
    <source>
        <strain evidence="8 9">SWB005</strain>
    </source>
</reference>
<keyword evidence="9" id="KW-1185">Reference proteome</keyword>
<accession>A0A2S9YCW4</accession>
<feature type="domain" description="Protein kinase" evidence="7">
    <location>
        <begin position="59"/>
        <end position="327"/>
    </location>
</feature>
<dbReference type="AlphaFoldDB" id="A0A2S9YCW4"/>
<dbReference type="Gene3D" id="1.10.510.10">
    <property type="entry name" value="Transferase(Phosphotransferase) domain 1"/>
    <property type="match status" value="1"/>
</dbReference>
<evidence type="ECO:0000256" key="2">
    <source>
        <dbReference type="ARBA" id="ARBA00022741"/>
    </source>
</evidence>
<dbReference type="PROSITE" id="PS00108">
    <property type="entry name" value="PROTEIN_KINASE_ST"/>
    <property type="match status" value="1"/>
</dbReference>
<dbReference type="CDD" id="cd14014">
    <property type="entry name" value="STKc_PknB_like"/>
    <property type="match status" value="1"/>
</dbReference>
<dbReference type="GO" id="GO:0004674">
    <property type="term" value="F:protein serine/threonine kinase activity"/>
    <property type="evidence" value="ECO:0007669"/>
    <property type="project" value="UniProtKB-EC"/>
</dbReference>
<evidence type="ECO:0000313" key="8">
    <source>
        <dbReference type="EMBL" id="PRQ02954.1"/>
    </source>
</evidence>
<organism evidence="8 9">
    <name type="scientific">Enhygromyxa salina</name>
    <dbReference type="NCBI Taxonomy" id="215803"/>
    <lineage>
        <taxon>Bacteria</taxon>
        <taxon>Pseudomonadati</taxon>
        <taxon>Myxococcota</taxon>
        <taxon>Polyangia</taxon>
        <taxon>Nannocystales</taxon>
        <taxon>Nannocystaceae</taxon>
        <taxon>Enhygromyxa</taxon>
    </lineage>
</organism>